<dbReference type="EC" id="3.4.21.105" evidence="10"/>
<feature type="transmembrane region" description="Helical" evidence="10">
    <location>
        <begin position="397"/>
        <end position="420"/>
    </location>
</feature>
<accession>A3GHZ5</accession>
<evidence type="ECO:0000256" key="10">
    <source>
        <dbReference type="RuleBase" id="RU362115"/>
    </source>
</evidence>
<evidence type="ECO:0000313" key="14">
    <source>
        <dbReference type="Proteomes" id="UP000002258"/>
    </source>
</evidence>
<keyword evidence="8 10" id="KW-1133">Transmembrane helix</keyword>
<comment type="catalytic activity">
    <reaction evidence="1 10">
        <text>Cleaves type-1 transmembrane domains using a catalytic dyad composed of serine and histidine that are contributed by different transmembrane domains.</text>
        <dbReference type="EC" id="3.4.21.105"/>
    </reaction>
</comment>
<protein>
    <recommendedName>
        <fullName evidence="10">Rhomboid-type serine protease</fullName>
        <ecNumber evidence="10">3.4.21.105</ecNumber>
    </recommendedName>
</protein>
<dbReference type="STRING" id="322104.A3GHZ5"/>
<dbReference type="Pfam" id="PF01694">
    <property type="entry name" value="Rhomboid"/>
    <property type="match status" value="1"/>
</dbReference>
<dbReference type="GO" id="GO:0016020">
    <property type="term" value="C:membrane"/>
    <property type="evidence" value="ECO:0007669"/>
    <property type="project" value="UniProtKB-SubCell"/>
</dbReference>
<dbReference type="GO" id="GO:0006508">
    <property type="term" value="P:proteolysis"/>
    <property type="evidence" value="ECO:0007669"/>
    <property type="project" value="UniProtKB-KW"/>
</dbReference>
<sequence length="556" mass="62816">MFNDNHNNQHYNLNLGNSSNKNSNKNNNNVRNIQKINSNYSANEATYPHSIFTENNTHEPPVNSFPSGTQYRPTPKLEKELPNPRNNEYELSNMDESNNIRRYSYTPYSAETSNYNNYDEIRAYSPNPFADRNLAPLPSIPHSDPFEETPLETSSNDLLKDESDSHDRQQFNERERIKLLRRKPRFHYTRLPYFTILVTLIQVIVFIVELARMAQLTGSAFQTKPYFNPMLGPSTYLLIYMGARYVPCMSQIVGITDDTSIMFPCANSTTVDTNVCNLSELCGLGGVPIVDNKFIPDQWYRVITPIFLHAGFLHIIFNLLLQITMGSSIERHIGVLKYAIIYLSSGIAGFLLGANFTPQGIASTGASGALFGIVATNILLFIYCGRKNTNLYGTRHYVLFICIMVGEIIISLVLGLLPGLDNFSHIGGFAMGVLTAVVFLPDPFFVYIDGIITYKGNATTWEQFVNAWNPFYAWEDKIPLRFYIWCGFRVVCLVLAIVYLAMLIKNFFTNTESPESRCSWCKYINCIPVNGWCDIGEVTITTSTVAQPTATPPPTM</sequence>
<dbReference type="AlphaFoldDB" id="A3GHZ5"/>
<evidence type="ECO:0000259" key="12">
    <source>
        <dbReference type="Pfam" id="PF01694"/>
    </source>
</evidence>
<evidence type="ECO:0000256" key="11">
    <source>
        <dbReference type="SAM" id="MobiDB-lite"/>
    </source>
</evidence>
<evidence type="ECO:0000256" key="6">
    <source>
        <dbReference type="ARBA" id="ARBA00022801"/>
    </source>
</evidence>
<keyword evidence="7 10" id="KW-0720">Serine protease</keyword>
<evidence type="ECO:0000256" key="2">
    <source>
        <dbReference type="ARBA" id="ARBA00004141"/>
    </source>
</evidence>
<keyword evidence="6 10" id="KW-0378">Hydrolase</keyword>
<feature type="transmembrane region" description="Helical" evidence="10">
    <location>
        <begin position="366"/>
        <end position="385"/>
    </location>
</feature>
<feature type="transmembrane region" description="Helical" evidence="10">
    <location>
        <begin position="302"/>
        <end position="323"/>
    </location>
</feature>
<dbReference type="Gene3D" id="1.20.1540.10">
    <property type="entry name" value="Rhomboid-like"/>
    <property type="match status" value="1"/>
</dbReference>
<dbReference type="OMA" id="PIMIKPQ"/>
<evidence type="ECO:0000256" key="7">
    <source>
        <dbReference type="ARBA" id="ARBA00022825"/>
    </source>
</evidence>
<keyword evidence="5 10" id="KW-0812">Transmembrane</keyword>
<reference evidence="13 14" key="1">
    <citation type="journal article" date="2007" name="Nat. Biotechnol.">
        <title>Genome sequence of the lignocellulose-bioconverting and xylose-fermenting yeast Pichia stipitis.</title>
        <authorList>
            <person name="Jeffries T.W."/>
            <person name="Grigoriev I.V."/>
            <person name="Grimwood J."/>
            <person name="Laplaza J.M."/>
            <person name="Aerts A."/>
            <person name="Salamov A."/>
            <person name="Schmutz J."/>
            <person name="Lindquist E."/>
            <person name="Dehal P."/>
            <person name="Shapiro H."/>
            <person name="Jin Y.S."/>
            <person name="Passoth V."/>
            <person name="Richardson P.M."/>
        </authorList>
    </citation>
    <scope>NUCLEOTIDE SEQUENCE [LARGE SCALE GENOMIC DNA]</scope>
    <source>
        <strain evidence="14">ATCC 58785 / CBS 6054 / NBRC 10063 / NRRL Y-11545</strain>
    </source>
</reference>
<dbReference type="InParanoid" id="A3GHZ5"/>
<dbReference type="EMBL" id="AAVQ01000002">
    <property type="protein sequence ID" value="EAZ62903.2"/>
    <property type="molecule type" value="Genomic_DNA"/>
</dbReference>
<dbReference type="GO" id="GO:0004252">
    <property type="term" value="F:serine-type endopeptidase activity"/>
    <property type="evidence" value="ECO:0007669"/>
    <property type="project" value="InterPro"/>
</dbReference>
<feature type="domain" description="Peptidase S54 rhomboid" evidence="12">
    <location>
        <begin position="297"/>
        <end position="440"/>
    </location>
</feature>
<comment type="function">
    <text evidence="10">Serine protease involved in intramembrane proteolysis.</text>
</comment>
<feature type="transmembrane region" description="Helical" evidence="10">
    <location>
        <begin position="482"/>
        <end position="504"/>
    </location>
</feature>
<dbReference type="eggNOG" id="KOG2289">
    <property type="taxonomic scope" value="Eukaryota"/>
</dbReference>
<comment type="caution">
    <text evidence="13">The sequence shown here is derived from an EMBL/GenBank/DDBJ whole genome shotgun (WGS) entry which is preliminary data.</text>
</comment>
<keyword evidence="14" id="KW-1185">Reference proteome</keyword>
<dbReference type="Proteomes" id="UP000002258">
    <property type="component" value="Chromosome 1"/>
</dbReference>
<dbReference type="InterPro" id="IPR035952">
    <property type="entry name" value="Rhomboid-like_sf"/>
</dbReference>
<dbReference type="PANTHER" id="PTHR22936:SF69">
    <property type="entry name" value="RHOMBOID-LIKE PROTEIN"/>
    <property type="match status" value="1"/>
</dbReference>
<feature type="region of interest" description="Disordered" evidence="11">
    <location>
        <begin position="1"/>
        <end position="29"/>
    </location>
</feature>
<dbReference type="InterPro" id="IPR002610">
    <property type="entry name" value="Peptidase_S54_rhomboid-like"/>
</dbReference>
<dbReference type="HOGENOM" id="CLU_022618_0_0_1"/>
<feature type="transmembrane region" description="Helical" evidence="10">
    <location>
        <begin position="426"/>
        <end position="448"/>
    </location>
</feature>
<keyword evidence="4 10" id="KW-0645">Protease</keyword>
<evidence type="ECO:0000256" key="8">
    <source>
        <dbReference type="ARBA" id="ARBA00022989"/>
    </source>
</evidence>
<evidence type="ECO:0000256" key="1">
    <source>
        <dbReference type="ARBA" id="ARBA00000156"/>
    </source>
</evidence>
<dbReference type="InterPro" id="IPR022764">
    <property type="entry name" value="Peptidase_S54_rhomboid_dom"/>
</dbReference>
<feature type="transmembrane region" description="Helical" evidence="10">
    <location>
        <begin position="335"/>
        <end position="354"/>
    </location>
</feature>
<evidence type="ECO:0000256" key="5">
    <source>
        <dbReference type="ARBA" id="ARBA00022692"/>
    </source>
</evidence>
<evidence type="ECO:0000256" key="4">
    <source>
        <dbReference type="ARBA" id="ARBA00022670"/>
    </source>
</evidence>
<dbReference type="SUPFAM" id="SSF144091">
    <property type="entry name" value="Rhomboid-like"/>
    <property type="match status" value="1"/>
</dbReference>
<feature type="region of interest" description="Disordered" evidence="11">
    <location>
        <begin position="52"/>
        <end position="95"/>
    </location>
</feature>
<dbReference type="RefSeq" id="XP_001386926.2">
    <property type="nucleotide sequence ID" value="XM_001386889.1"/>
</dbReference>
<feature type="transmembrane region" description="Helical" evidence="10">
    <location>
        <begin position="191"/>
        <end position="211"/>
    </location>
</feature>
<comment type="subcellular location">
    <subcellularLocation>
        <location evidence="2 10">Membrane</location>
        <topology evidence="2 10">Multi-pass membrane protein</topology>
    </subcellularLocation>
</comment>
<dbReference type="GeneID" id="4851894"/>
<evidence type="ECO:0000313" key="13">
    <source>
        <dbReference type="EMBL" id="EAZ62903.2"/>
    </source>
</evidence>
<evidence type="ECO:0000256" key="3">
    <source>
        <dbReference type="ARBA" id="ARBA00009045"/>
    </source>
</evidence>
<dbReference type="KEGG" id="pic:PICST_39588"/>
<feature type="compositionally biased region" description="Polar residues" evidence="11">
    <location>
        <begin position="84"/>
        <end position="95"/>
    </location>
</feature>
<dbReference type="PANTHER" id="PTHR22936">
    <property type="entry name" value="RHOMBOID-RELATED"/>
    <property type="match status" value="1"/>
</dbReference>
<feature type="non-terminal residue" evidence="13">
    <location>
        <position position="556"/>
    </location>
</feature>
<proteinExistence type="inferred from homology"/>
<dbReference type="OrthoDB" id="2146116at2759"/>
<keyword evidence="9 10" id="KW-0472">Membrane</keyword>
<comment type="similarity">
    <text evidence="3 10">Belongs to the peptidase S54 family.</text>
</comment>
<feature type="region of interest" description="Disordered" evidence="11">
    <location>
        <begin position="132"/>
        <end position="169"/>
    </location>
</feature>
<name>A3GHZ5_PICST</name>
<evidence type="ECO:0000256" key="9">
    <source>
        <dbReference type="ARBA" id="ARBA00023136"/>
    </source>
</evidence>
<gene>
    <name evidence="13" type="primary">RRP1</name>
    <name evidence="13" type="ORF">PICST_39588</name>
</gene>
<feature type="compositionally biased region" description="Basic and acidic residues" evidence="11">
    <location>
        <begin position="158"/>
        <end position="169"/>
    </location>
</feature>
<organism evidence="13 14">
    <name type="scientific">Scheffersomyces stipitis (strain ATCC 58785 / CBS 6054 / NBRC 10063 / NRRL Y-11545)</name>
    <name type="common">Yeast</name>
    <name type="synonym">Pichia stipitis</name>
    <dbReference type="NCBI Taxonomy" id="322104"/>
    <lineage>
        <taxon>Eukaryota</taxon>
        <taxon>Fungi</taxon>
        <taxon>Dikarya</taxon>
        <taxon>Ascomycota</taxon>
        <taxon>Saccharomycotina</taxon>
        <taxon>Pichiomycetes</taxon>
        <taxon>Debaryomycetaceae</taxon>
        <taxon>Scheffersomyces</taxon>
    </lineage>
</organism>